<sequence>MSSSSSSGFDRFMTIFSPEGRLFQAISLDGLTSVGVRGDDCAVVACQCKLPDKLVDRRSITRLFRLTDSTGCAMTGMLPDCRAQVQRARYEAANFKYKFGYEVPCDTLIHRIGEINQVYTQSAEMRPLGCAMIAISYDDELGKPQLYKTDPSGFVAGHRAVAVGTKQMEAKNYLEKELKKKGTLTLDDSIIIAIGSLSRALAMDFKPVELDIGVVSKTNPAFRFAYTYHVLIHVFPQVLSIKLIFSILALTPILNSFLEY</sequence>
<evidence type="ECO:0008006" key="9">
    <source>
        <dbReference type="Google" id="ProtNLM"/>
    </source>
</evidence>
<evidence type="ECO:0000256" key="1">
    <source>
        <dbReference type="ARBA" id="ARBA00004123"/>
    </source>
</evidence>
<keyword evidence="4 6" id="KW-0647">Proteasome</keyword>
<keyword evidence="3" id="KW-0963">Cytoplasm</keyword>
<evidence type="ECO:0000256" key="2">
    <source>
        <dbReference type="ARBA" id="ARBA00004496"/>
    </source>
</evidence>
<reference evidence="7" key="1">
    <citation type="submission" date="2018-11" db="EMBL/GenBank/DDBJ databases">
        <authorList>
            <consortium name="Pathogen Informatics"/>
        </authorList>
    </citation>
    <scope>NUCLEOTIDE SEQUENCE</scope>
</reference>
<evidence type="ECO:0000256" key="5">
    <source>
        <dbReference type="ARBA" id="ARBA00023242"/>
    </source>
</evidence>
<dbReference type="InterPro" id="IPR029055">
    <property type="entry name" value="Ntn_hydrolases_N"/>
</dbReference>
<dbReference type="GO" id="GO:0051603">
    <property type="term" value="P:proteolysis involved in protein catabolic process"/>
    <property type="evidence" value="ECO:0007669"/>
    <property type="project" value="InterPro"/>
</dbReference>
<dbReference type="InterPro" id="IPR001353">
    <property type="entry name" value="Proteasome_sua/b"/>
</dbReference>
<dbReference type="InterPro" id="IPR023332">
    <property type="entry name" value="Proteasome_alpha-type"/>
</dbReference>
<dbReference type="GO" id="GO:0019773">
    <property type="term" value="C:proteasome core complex, alpha-subunit complex"/>
    <property type="evidence" value="ECO:0007669"/>
    <property type="project" value="UniProtKB-UniRule"/>
</dbReference>
<dbReference type="Proteomes" id="UP000784294">
    <property type="component" value="Unassembled WGS sequence"/>
</dbReference>
<name>A0A448WXC5_9PLAT</name>
<evidence type="ECO:0000256" key="4">
    <source>
        <dbReference type="ARBA" id="ARBA00022942"/>
    </source>
</evidence>
<dbReference type="AlphaFoldDB" id="A0A448WXC5"/>
<dbReference type="CDD" id="cd03754">
    <property type="entry name" value="proteasome_alpha_type_6"/>
    <property type="match status" value="1"/>
</dbReference>
<dbReference type="GO" id="GO:0005634">
    <property type="term" value="C:nucleus"/>
    <property type="evidence" value="ECO:0007669"/>
    <property type="project" value="UniProtKB-SubCell"/>
</dbReference>
<proteinExistence type="inferred from homology"/>
<evidence type="ECO:0000256" key="3">
    <source>
        <dbReference type="ARBA" id="ARBA00022490"/>
    </source>
</evidence>
<comment type="caution">
    <text evidence="7">The sequence shown here is derived from an EMBL/GenBank/DDBJ whole genome shotgun (WGS) entry which is preliminary data.</text>
</comment>
<dbReference type="PROSITE" id="PS51475">
    <property type="entry name" value="PROTEASOME_ALPHA_2"/>
    <property type="match status" value="1"/>
</dbReference>
<dbReference type="EMBL" id="CAAALY010056567">
    <property type="protein sequence ID" value="VEL22464.1"/>
    <property type="molecule type" value="Genomic_DNA"/>
</dbReference>
<dbReference type="Gene3D" id="3.60.20.10">
    <property type="entry name" value="Glutamine Phosphoribosylpyrophosphate, subunit 1, domain 1"/>
    <property type="match status" value="1"/>
</dbReference>
<keyword evidence="8" id="KW-1185">Reference proteome</keyword>
<dbReference type="InterPro" id="IPR050115">
    <property type="entry name" value="Proteasome_alpha"/>
</dbReference>
<organism evidence="7 8">
    <name type="scientific">Protopolystoma xenopodis</name>
    <dbReference type="NCBI Taxonomy" id="117903"/>
    <lineage>
        <taxon>Eukaryota</taxon>
        <taxon>Metazoa</taxon>
        <taxon>Spiralia</taxon>
        <taxon>Lophotrochozoa</taxon>
        <taxon>Platyhelminthes</taxon>
        <taxon>Monogenea</taxon>
        <taxon>Polyopisthocotylea</taxon>
        <taxon>Polystomatidea</taxon>
        <taxon>Polystomatidae</taxon>
        <taxon>Protopolystoma</taxon>
    </lineage>
</organism>
<comment type="similarity">
    <text evidence="6">Belongs to the peptidase T1A family.</text>
</comment>
<dbReference type="OrthoDB" id="5835702at2759"/>
<accession>A0A448WXC5</accession>
<evidence type="ECO:0000313" key="8">
    <source>
        <dbReference type="Proteomes" id="UP000784294"/>
    </source>
</evidence>
<protein>
    <recommendedName>
        <fullName evidence="9">Proteasome subunit alpha type-6</fullName>
    </recommendedName>
</protein>
<evidence type="ECO:0000256" key="6">
    <source>
        <dbReference type="PROSITE-ProRule" id="PRU00808"/>
    </source>
</evidence>
<dbReference type="GO" id="GO:0005737">
    <property type="term" value="C:cytoplasm"/>
    <property type="evidence" value="ECO:0007669"/>
    <property type="project" value="UniProtKB-SubCell"/>
</dbReference>
<keyword evidence="5" id="KW-0539">Nucleus</keyword>
<dbReference type="SUPFAM" id="SSF56235">
    <property type="entry name" value="N-terminal nucleophile aminohydrolases (Ntn hydrolases)"/>
    <property type="match status" value="1"/>
</dbReference>
<evidence type="ECO:0000313" key="7">
    <source>
        <dbReference type="EMBL" id="VEL22464.1"/>
    </source>
</evidence>
<gene>
    <name evidence="7" type="ORF">PXEA_LOCUS15904</name>
</gene>
<comment type="subcellular location">
    <subcellularLocation>
        <location evidence="2">Cytoplasm</location>
    </subcellularLocation>
    <subcellularLocation>
        <location evidence="1">Nucleus</location>
    </subcellularLocation>
</comment>
<dbReference type="PANTHER" id="PTHR11599">
    <property type="entry name" value="PROTEASOME SUBUNIT ALPHA/BETA"/>
    <property type="match status" value="1"/>
</dbReference>
<dbReference type="Pfam" id="PF00227">
    <property type="entry name" value="Proteasome"/>
    <property type="match status" value="1"/>
</dbReference>
<dbReference type="InterPro" id="IPR034642">
    <property type="entry name" value="Proteasome_subunit_alpha6"/>
</dbReference>